<name>A0A7X3MJ63_9FIRM</name>
<proteinExistence type="predicted"/>
<dbReference type="Pfam" id="PF19700">
    <property type="entry name" value="DUF6198"/>
    <property type="match status" value="1"/>
</dbReference>
<feature type="transmembrane region" description="Helical" evidence="1">
    <location>
        <begin position="84"/>
        <end position="104"/>
    </location>
</feature>
<comment type="caution">
    <text evidence="2">The sequence shown here is derived from an EMBL/GenBank/DDBJ whole genome shotgun (WGS) entry which is preliminary data.</text>
</comment>
<dbReference type="PANTHER" id="PTHR40078:SF1">
    <property type="entry name" value="INTEGRAL MEMBRANE PROTEIN"/>
    <property type="match status" value="1"/>
</dbReference>
<evidence type="ECO:0000313" key="2">
    <source>
        <dbReference type="EMBL" id="MXP77347.1"/>
    </source>
</evidence>
<protein>
    <submittedName>
        <fullName evidence="2">YitT family protein</fullName>
    </submittedName>
</protein>
<dbReference type="InterPro" id="IPR038750">
    <property type="entry name" value="YczE/YyaS-like"/>
</dbReference>
<keyword evidence="1" id="KW-0812">Transmembrane</keyword>
<evidence type="ECO:0000313" key="3">
    <source>
        <dbReference type="Proteomes" id="UP000460412"/>
    </source>
</evidence>
<dbReference type="RefSeq" id="WP_159752604.1">
    <property type="nucleotide sequence ID" value="NZ_CASSPE010000305.1"/>
</dbReference>
<dbReference type="Proteomes" id="UP000460412">
    <property type="component" value="Unassembled WGS sequence"/>
</dbReference>
<dbReference type="EMBL" id="WUQX01000001">
    <property type="protein sequence ID" value="MXP77347.1"/>
    <property type="molecule type" value="Genomic_DNA"/>
</dbReference>
<feature type="transmembrane region" description="Helical" evidence="1">
    <location>
        <begin position="158"/>
        <end position="178"/>
    </location>
</feature>
<feature type="transmembrane region" description="Helical" evidence="1">
    <location>
        <begin position="51"/>
        <end position="72"/>
    </location>
</feature>
<organism evidence="2 3">
    <name type="scientific">Sporofaciens musculi</name>
    <dbReference type="NCBI Taxonomy" id="2681861"/>
    <lineage>
        <taxon>Bacteria</taxon>
        <taxon>Bacillati</taxon>
        <taxon>Bacillota</taxon>
        <taxon>Clostridia</taxon>
        <taxon>Lachnospirales</taxon>
        <taxon>Lachnospiraceae</taxon>
        <taxon>Sporofaciens</taxon>
    </lineage>
</organism>
<accession>A0A7X3MJ63</accession>
<keyword evidence="1" id="KW-0472">Membrane</keyword>
<keyword evidence="1" id="KW-1133">Transmembrane helix</keyword>
<feature type="transmembrane region" description="Helical" evidence="1">
    <location>
        <begin position="190"/>
        <end position="209"/>
    </location>
</feature>
<feature type="transmembrane region" description="Helical" evidence="1">
    <location>
        <begin position="110"/>
        <end position="137"/>
    </location>
</feature>
<dbReference type="PANTHER" id="PTHR40078">
    <property type="entry name" value="INTEGRAL MEMBRANE PROTEIN-RELATED"/>
    <property type="match status" value="1"/>
</dbReference>
<keyword evidence="3" id="KW-1185">Reference proteome</keyword>
<gene>
    <name evidence="2" type="ORF">GN277_18775</name>
</gene>
<evidence type="ECO:0000256" key="1">
    <source>
        <dbReference type="SAM" id="Phobius"/>
    </source>
</evidence>
<sequence length="221" mass="24389">MSKSEIAKRYILFIISLFFSALGVAFTKHGELGVSPISSVANVMSYKFPSLSLGTWLIIWNCVLIVGQIFILRRKFQLIQLLQIPLSFVFGWFTDFGMWLMSFIPANSYLVRIIMVIIGILVLGFGISLSVIADVIMNSGEAFVKAVSDTLDKDFGNVKIAFDVFYVIIAIALSLLFFDFTVVGTREGTIISALFTGIVVKFFCSNLKAPVNAVLSHQSTG</sequence>
<dbReference type="AlphaFoldDB" id="A0A7X3MJ63"/>
<reference evidence="2 3" key="1">
    <citation type="submission" date="2019-12" db="EMBL/GenBank/DDBJ databases">
        <title>Sporaefaciens musculi gen. nov., sp. nov., a novel bacterium isolated from the caecum of an obese mouse.</title>
        <authorList>
            <person name="Rasmussen T.S."/>
            <person name="Streidl T."/>
            <person name="Hitch T.C.A."/>
            <person name="Wortmann E."/>
            <person name="Deptula P."/>
            <person name="Hansen M."/>
            <person name="Nielsen D.S."/>
            <person name="Clavel T."/>
            <person name="Vogensen F.K."/>
        </authorList>
    </citation>
    <scope>NUCLEOTIDE SEQUENCE [LARGE SCALE GENOMIC DNA]</scope>
    <source>
        <strain evidence="2 3">WCA-9-b2</strain>
    </source>
</reference>